<dbReference type="PANTHER" id="PTHR45717">
    <property type="entry name" value="OS12G0527900 PROTEIN"/>
    <property type="match status" value="1"/>
</dbReference>
<evidence type="ECO:0000313" key="8">
    <source>
        <dbReference type="Proteomes" id="UP000325577"/>
    </source>
</evidence>
<evidence type="ECO:0000256" key="5">
    <source>
        <dbReference type="ARBA" id="ARBA00023128"/>
    </source>
</evidence>
<evidence type="ECO:0000256" key="1">
    <source>
        <dbReference type="ARBA" id="ARBA00004173"/>
    </source>
</evidence>
<name>A0A5J5A918_9ASTE</name>
<dbReference type="Gene3D" id="1.25.40.10">
    <property type="entry name" value="Tetratricopeptide repeat domain"/>
    <property type="match status" value="2"/>
</dbReference>
<keyword evidence="4" id="KW-0809">Transit peptide</keyword>
<dbReference type="GO" id="GO:0003729">
    <property type="term" value="F:mRNA binding"/>
    <property type="evidence" value="ECO:0007669"/>
    <property type="project" value="UniProtKB-ARBA"/>
</dbReference>
<accession>A0A5J5A918</accession>
<dbReference type="EMBL" id="CM018046">
    <property type="protein sequence ID" value="KAA8526392.1"/>
    <property type="molecule type" value="Genomic_DNA"/>
</dbReference>
<keyword evidence="8" id="KW-1185">Reference proteome</keyword>
<feature type="repeat" description="PPR" evidence="6">
    <location>
        <begin position="353"/>
        <end position="387"/>
    </location>
</feature>
<dbReference type="GO" id="GO:0005739">
    <property type="term" value="C:mitochondrion"/>
    <property type="evidence" value="ECO:0007669"/>
    <property type="project" value="UniProtKB-SubCell"/>
</dbReference>
<proteinExistence type="inferred from homology"/>
<dbReference type="InterPro" id="IPR002885">
    <property type="entry name" value="PPR_rpt"/>
</dbReference>
<protein>
    <recommendedName>
        <fullName evidence="9">Pentacotripeptide-repeat region of PRORP domain-containing protein</fullName>
    </recommendedName>
</protein>
<dbReference type="OrthoDB" id="1890565at2759"/>
<reference evidence="7 8" key="1">
    <citation type="submission" date="2019-09" db="EMBL/GenBank/DDBJ databases">
        <title>A chromosome-level genome assembly of the Chinese tupelo Nyssa sinensis.</title>
        <authorList>
            <person name="Yang X."/>
            <person name="Kang M."/>
            <person name="Yang Y."/>
            <person name="Xiong H."/>
            <person name="Wang M."/>
            <person name="Zhang Z."/>
            <person name="Wang Z."/>
            <person name="Wu H."/>
            <person name="Ma T."/>
            <person name="Liu J."/>
            <person name="Xi Z."/>
        </authorList>
    </citation>
    <scope>NUCLEOTIDE SEQUENCE [LARGE SCALE GENOMIC DNA]</scope>
    <source>
        <strain evidence="7">J267</strain>
        <tissue evidence="7">Leaf</tissue>
    </source>
</reference>
<evidence type="ECO:0000256" key="3">
    <source>
        <dbReference type="ARBA" id="ARBA00022737"/>
    </source>
</evidence>
<dbReference type="PANTHER" id="PTHR45717:SF10">
    <property type="entry name" value="OS10G0501000 PROTEIN"/>
    <property type="match status" value="1"/>
</dbReference>
<dbReference type="PROSITE" id="PS51375">
    <property type="entry name" value="PPR"/>
    <property type="match status" value="2"/>
</dbReference>
<dbReference type="FunFam" id="1.25.40.10:FF:000385">
    <property type="entry name" value="Pentatricopeptide repeat-containing protein mitochondrial"/>
    <property type="match status" value="1"/>
</dbReference>
<evidence type="ECO:0008006" key="9">
    <source>
        <dbReference type="Google" id="ProtNLM"/>
    </source>
</evidence>
<keyword evidence="3" id="KW-0677">Repeat</keyword>
<dbReference type="AlphaFoldDB" id="A0A5J5A918"/>
<evidence type="ECO:0000256" key="4">
    <source>
        <dbReference type="ARBA" id="ARBA00022946"/>
    </source>
</evidence>
<evidence type="ECO:0000256" key="6">
    <source>
        <dbReference type="PROSITE-ProRule" id="PRU00708"/>
    </source>
</evidence>
<comment type="subcellular location">
    <subcellularLocation>
        <location evidence="1">Mitochondrion</location>
    </subcellularLocation>
</comment>
<evidence type="ECO:0000313" key="7">
    <source>
        <dbReference type="EMBL" id="KAA8526392.1"/>
    </source>
</evidence>
<evidence type="ECO:0000256" key="2">
    <source>
        <dbReference type="ARBA" id="ARBA00007626"/>
    </source>
</evidence>
<dbReference type="SUPFAM" id="SSF48452">
    <property type="entry name" value="TPR-like"/>
    <property type="match status" value="1"/>
</dbReference>
<dbReference type="NCBIfam" id="TIGR00756">
    <property type="entry name" value="PPR"/>
    <property type="match status" value="3"/>
</dbReference>
<dbReference type="Proteomes" id="UP000325577">
    <property type="component" value="Linkage Group LG3"/>
</dbReference>
<dbReference type="Pfam" id="PF01535">
    <property type="entry name" value="PPR"/>
    <property type="match status" value="4"/>
</dbReference>
<dbReference type="InterPro" id="IPR011990">
    <property type="entry name" value="TPR-like_helical_dom_sf"/>
</dbReference>
<comment type="similarity">
    <text evidence="2">Belongs to the PPR family. P subfamily.</text>
</comment>
<organism evidence="7 8">
    <name type="scientific">Nyssa sinensis</name>
    <dbReference type="NCBI Taxonomy" id="561372"/>
    <lineage>
        <taxon>Eukaryota</taxon>
        <taxon>Viridiplantae</taxon>
        <taxon>Streptophyta</taxon>
        <taxon>Embryophyta</taxon>
        <taxon>Tracheophyta</taxon>
        <taxon>Spermatophyta</taxon>
        <taxon>Magnoliopsida</taxon>
        <taxon>eudicotyledons</taxon>
        <taxon>Gunneridae</taxon>
        <taxon>Pentapetalae</taxon>
        <taxon>asterids</taxon>
        <taxon>Cornales</taxon>
        <taxon>Nyssaceae</taxon>
        <taxon>Nyssa</taxon>
    </lineage>
</organism>
<keyword evidence="5" id="KW-0496">Mitochondrion</keyword>
<sequence length="463" mass="52961">MMRVLHSCISSNSWCGRYDGISRVCRVLLHSTQTLNYSASNDTLYGRISPAGDHRVSIVPILDQWVQEGRAVNKDELKTAIKLLRKYRRFSHALQLSEWMSDRRSLDLLPGDVAVRLDLVSKVHGLEQAEKFFNSIPNTMRTYHVYGALLNCYAHEKSLEKAEAVMQKIRELGLLRISLSYNVMLNLYSKMGKHEKLDTLMQEMEEKGMGRDKPTLYIRLTAYGVASNIEGMEKLLMWMEADPLLAMDWNTYVIAANGYSKAGLVEKSLEMLKKSEQHISSKRRGFAYEILLTLYASLANKDDVYRIWDLRKKVGKIYNMGYFRMVSSLVKLDDIDGAEKILEEWESVNTSFDFRIPNLLINAYCKKGLLEKAEAFVSIAIERGKEPTVGTWDCLATGYYKDNQMAKAVDTMRKAILANPRGWKLNRVTLTACLEYLKKNGDVDVSEEFTGLIGKWCHFSESI</sequence>
<gene>
    <name evidence="7" type="ORF">F0562_008405</name>
</gene>
<feature type="repeat" description="PPR" evidence="6">
    <location>
        <begin position="177"/>
        <end position="211"/>
    </location>
</feature>